<gene>
    <name evidence="3" type="ORF">DL546_000418</name>
</gene>
<dbReference type="AlphaFoldDB" id="A0A420XZS9"/>
<feature type="compositionally biased region" description="Basic and acidic residues" evidence="2">
    <location>
        <begin position="424"/>
        <end position="438"/>
    </location>
</feature>
<feature type="region of interest" description="Disordered" evidence="2">
    <location>
        <begin position="516"/>
        <end position="583"/>
    </location>
</feature>
<dbReference type="Pfam" id="PF09421">
    <property type="entry name" value="FRQ"/>
    <property type="match status" value="1"/>
</dbReference>
<proteinExistence type="predicted"/>
<accession>A0A420XZS9</accession>
<name>A0A420XZS9_9PEZI</name>
<feature type="region of interest" description="Disordered" evidence="2">
    <location>
        <begin position="238"/>
        <end position="310"/>
    </location>
</feature>
<dbReference type="GO" id="GO:0005737">
    <property type="term" value="C:cytoplasm"/>
    <property type="evidence" value="ECO:0007669"/>
    <property type="project" value="InterPro"/>
</dbReference>
<feature type="compositionally biased region" description="Polar residues" evidence="2">
    <location>
        <begin position="605"/>
        <end position="617"/>
    </location>
</feature>
<keyword evidence="1" id="KW-0175">Coiled coil</keyword>
<feature type="compositionally biased region" description="Basic and acidic residues" evidence="2">
    <location>
        <begin position="911"/>
        <end position="924"/>
    </location>
</feature>
<evidence type="ECO:0000256" key="1">
    <source>
        <dbReference type="SAM" id="Coils"/>
    </source>
</evidence>
<feature type="compositionally biased region" description="Polar residues" evidence="2">
    <location>
        <begin position="1"/>
        <end position="18"/>
    </location>
</feature>
<feature type="compositionally biased region" description="Polar residues" evidence="2">
    <location>
        <begin position="260"/>
        <end position="277"/>
    </location>
</feature>
<dbReference type="GO" id="GO:0005634">
    <property type="term" value="C:nucleus"/>
    <property type="evidence" value="ECO:0007669"/>
    <property type="project" value="InterPro"/>
</dbReference>
<dbReference type="InterPro" id="IPR018554">
    <property type="entry name" value="FRQ"/>
</dbReference>
<feature type="region of interest" description="Disordered" evidence="2">
    <location>
        <begin position="378"/>
        <end position="440"/>
    </location>
</feature>
<feature type="compositionally biased region" description="Low complexity" evidence="2">
    <location>
        <begin position="958"/>
        <end position="969"/>
    </location>
</feature>
<feature type="region of interest" description="Disordered" evidence="2">
    <location>
        <begin position="862"/>
        <end position="976"/>
    </location>
</feature>
<evidence type="ECO:0000256" key="2">
    <source>
        <dbReference type="SAM" id="MobiDB-lite"/>
    </source>
</evidence>
<feature type="region of interest" description="Disordered" evidence="2">
    <location>
        <begin position="605"/>
        <end position="642"/>
    </location>
</feature>
<dbReference type="EMBL" id="QVQW01000080">
    <property type="protein sequence ID" value="RKU41181.1"/>
    <property type="molecule type" value="Genomic_DNA"/>
</dbReference>
<feature type="compositionally biased region" description="Acidic residues" evidence="2">
    <location>
        <begin position="870"/>
        <end position="885"/>
    </location>
</feature>
<comment type="caution">
    <text evidence="3">The sequence shown here is derived from an EMBL/GenBank/DDBJ whole genome shotgun (WGS) entry which is preliminary data.</text>
</comment>
<dbReference type="GO" id="GO:0007623">
    <property type="term" value="P:circadian rhythm"/>
    <property type="evidence" value="ECO:0007669"/>
    <property type="project" value="InterPro"/>
</dbReference>
<dbReference type="STRING" id="177199.A0A420XZS9"/>
<organism evidence="3 4">
    <name type="scientific">Coniochaeta pulveracea</name>
    <dbReference type="NCBI Taxonomy" id="177199"/>
    <lineage>
        <taxon>Eukaryota</taxon>
        <taxon>Fungi</taxon>
        <taxon>Dikarya</taxon>
        <taxon>Ascomycota</taxon>
        <taxon>Pezizomycotina</taxon>
        <taxon>Sordariomycetes</taxon>
        <taxon>Sordariomycetidae</taxon>
        <taxon>Coniochaetales</taxon>
        <taxon>Coniochaetaceae</taxon>
        <taxon>Coniochaeta</taxon>
    </lineage>
</organism>
<reference evidence="3 4" key="1">
    <citation type="submission" date="2018-08" db="EMBL/GenBank/DDBJ databases">
        <title>Draft genome of the lignicolous fungus Coniochaeta pulveracea.</title>
        <authorList>
            <person name="Borstlap C.J."/>
            <person name="De Witt R.N."/>
            <person name="Botha A."/>
            <person name="Volschenk H."/>
        </authorList>
    </citation>
    <scope>NUCLEOTIDE SEQUENCE [LARGE SCALE GENOMIC DNA]</scope>
    <source>
        <strain evidence="3 4">CAB683</strain>
    </source>
</reference>
<keyword evidence="4" id="KW-1185">Reference proteome</keyword>
<dbReference type="GO" id="GO:0006355">
    <property type="term" value="P:regulation of DNA-templated transcription"/>
    <property type="evidence" value="ECO:0007669"/>
    <property type="project" value="InterPro"/>
</dbReference>
<feature type="compositionally biased region" description="Basic and acidic residues" evidence="2">
    <location>
        <begin position="76"/>
        <end position="85"/>
    </location>
</feature>
<feature type="compositionally biased region" description="Low complexity" evidence="2">
    <location>
        <begin position="238"/>
        <end position="257"/>
    </location>
</feature>
<feature type="compositionally biased region" description="Polar residues" evidence="2">
    <location>
        <begin position="286"/>
        <end position="296"/>
    </location>
</feature>
<protein>
    <recommendedName>
        <fullName evidence="5">Frequency clock protein</fullName>
    </recommendedName>
</protein>
<sequence length="976" mass="106362">MADQQLKTTGEQPQTSPNHRGHPLPRRTSPGNSVTLRHHRLARDASLKAQGLSTKLGVAEPSASNPPRRNSSGDSAETRQSDAKHWFNRSNQNPTATYDDPSNMDVDPPFFQNETDSSNEIDYSGLPINAFGQGDRVPPRLRPAVTQSSSADDYRSVIDDLTIENKRLKEELKRYKQFGPDMMKKEKLFEIKVHGLPGRKKRELEATLRDFAASLGDSSESTSQRRNPGRHLQRFYSGESLSKHASSSSSNSRPVDSAYASMSTAGQSSAAPQSSVGGPSMHKRTSFGSRTKSSNQKVERYLEDTPGGLLPRRTVMTDKEKKKLVVRRLEQLFTGKISGRKNCPNQSLNALEPPPLTGDSAFLIPSLNPEASREARIQQNDMSNNKYRLGDYVSTGEQSGSGTGHGTGDSGTGSGSNITPPTVDEQRPTRPRDLDPDRVQLPSENMDYIRHLGLVPPEFLVDKKTRRHDVSADADGWVYLNLLCNLAQLHMFNVTPAFIRAAVSEKSTKFQLSPDGRKIRWRGGTDGTKFSSDSSGDSPSKSPSNDAEETDGSNETGSRKKLRTNSGVALTTSGAASSRDSRLGLVSGSSSGFHYKPLFVRHTSSAELSTDTSSQESYVGPDDEMGNGSRWDASGSGAPQRKRRHDGAIIFYSGGAPFCTDLSGDRGDLSSRTYMTSQTGQSRDLDLRAFQPVPTRTLSGSSLVIRPLSDDRAIVAEALDMDLDNPPDLVTDGGDSPSYSEFEFPWAENPEKVEMPRFPLQPRLEPCGLGGVVPEDHFAVFCQTRHPVLKNRASKGSLGILRAHSEELTESIAGRLAGLSTASPSPAKDQKEMPVDMTYISGRMCRMPPVPLPPPAMFIPPFSTDSETGTWDEELDSEEEYDEDLGNSSDNVVPRLAGPHLSDGNKFVHPYTDRSRSVGDQHNQDEDEDDVDDYKGATVVPNLEGAKADTVSSVATAGGEESGYSSSMEDNIHNTT</sequence>
<feature type="region of interest" description="Disordered" evidence="2">
    <location>
        <begin position="1"/>
        <end position="107"/>
    </location>
</feature>
<evidence type="ECO:0000313" key="4">
    <source>
        <dbReference type="Proteomes" id="UP000275385"/>
    </source>
</evidence>
<feature type="compositionally biased region" description="Low complexity" evidence="2">
    <location>
        <begin position="61"/>
        <end position="72"/>
    </location>
</feature>
<feature type="compositionally biased region" description="Gly residues" evidence="2">
    <location>
        <begin position="399"/>
        <end position="414"/>
    </location>
</feature>
<dbReference type="Proteomes" id="UP000275385">
    <property type="component" value="Unassembled WGS sequence"/>
</dbReference>
<feature type="compositionally biased region" description="Polar residues" evidence="2">
    <location>
        <begin position="564"/>
        <end position="576"/>
    </location>
</feature>
<evidence type="ECO:0008006" key="5">
    <source>
        <dbReference type="Google" id="ProtNLM"/>
    </source>
</evidence>
<dbReference type="OrthoDB" id="2536795at2759"/>
<feature type="compositionally biased region" description="Low complexity" evidence="2">
    <location>
        <begin position="527"/>
        <end position="544"/>
    </location>
</feature>
<feature type="coiled-coil region" evidence="1">
    <location>
        <begin position="151"/>
        <end position="178"/>
    </location>
</feature>
<evidence type="ECO:0000313" key="3">
    <source>
        <dbReference type="EMBL" id="RKU41181.1"/>
    </source>
</evidence>